<protein>
    <recommendedName>
        <fullName evidence="4">Heavy metal-binding domain-containing protein</fullName>
    </recommendedName>
</protein>
<organism evidence="2 3">
    <name type="scientific">Alcaligenes ammonioxydans</name>
    <dbReference type="NCBI Taxonomy" id="2582914"/>
    <lineage>
        <taxon>Bacteria</taxon>
        <taxon>Pseudomonadati</taxon>
        <taxon>Pseudomonadota</taxon>
        <taxon>Betaproteobacteria</taxon>
        <taxon>Burkholderiales</taxon>
        <taxon>Alcaligenaceae</taxon>
        <taxon>Alcaligenes</taxon>
    </lineage>
</organism>
<feature type="chain" id="PRO_5046602478" description="Heavy metal-binding domain-containing protein" evidence="1">
    <location>
        <begin position="20"/>
        <end position="126"/>
    </location>
</feature>
<accession>A0ABX8SV37</accession>
<dbReference type="PROSITE" id="PS51257">
    <property type="entry name" value="PROKAR_LIPOPROTEIN"/>
    <property type="match status" value="1"/>
</dbReference>
<keyword evidence="1" id="KW-0732">Signal</keyword>
<dbReference type="RefSeq" id="WP_219236017.1">
    <property type="nucleotide sequence ID" value="NZ_CP049362.1"/>
</dbReference>
<sequence>MKKTLVVALLISLTGCATWSTSTVDGATTHPHQAVVPQTNASEILITESDIENRKYERLGDLTVTVNKTTVFHADPTKEMVNDKLKAEAAKLGANAVIHVTYGNTGVSFFSWGSLEGKGRAIRFIE</sequence>
<dbReference type="Proteomes" id="UP000826050">
    <property type="component" value="Chromosome"/>
</dbReference>
<gene>
    <name evidence="2" type="ORF">FE795_08135</name>
</gene>
<evidence type="ECO:0008006" key="4">
    <source>
        <dbReference type="Google" id="ProtNLM"/>
    </source>
</evidence>
<feature type="signal peptide" evidence="1">
    <location>
        <begin position="1"/>
        <end position="19"/>
    </location>
</feature>
<evidence type="ECO:0000313" key="3">
    <source>
        <dbReference type="Proteomes" id="UP000826050"/>
    </source>
</evidence>
<keyword evidence="3" id="KW-1185">Reference proteome</keyword>
<proteinExistence type="predicted"/>
<dbReference type="EMBL" id="CP049362">
    <property type="protein sequence ID" value="QXX78987.1"/>
    <property type="molecule type" value="Genomic_DNA"/>
</dbReference>
<reference evidence="2 3" key="1">
    <citation type="submission" date="2020-02" db="EMBL/GenBank/DDBJ databases">
        <title>Partial ammonium oxidation to N2 by heterotrophic bacteria.</title>
        <authorList>
            <person name="Wu M."/>
        </authorList>
    </citation>
    <scope>NUCLEOTIDE SEQUENCE [LARGE SCALE GENOMIC DNA]</scope>
    <source>
        <strain evidence="2 3">HO-1</strain>
    </source>
</reference>
<evidence type="ECO:0000313" key="2">
    <source>
        <dbReference type="EMBL" id="QXX78987.1"/>
    </source>
</evidence>
<evidence type="ECO:0000256" key="1">
    <source>
        <dbReference type="SAM" id="SignalP"/>
    </source>
</evidence>
<name>A0ABX8SV37_9BURK</name>